<reference evidence="1" key="1">
    <citation type="submission" date="2016-05" db="EMBL/GenBank/DDBJ databases">
        <authorList>
            <person name="Lavstsen T."/>
            <person name="Jespersen J.S."/>
        </authorList>
    </citation>
    <scope>NUCLEOTIDE SEQUENCE</scope>
    <source>
        <tissue evidence="1">Brain</tissue>
    </source>
</reference>
<feature type="non-terminal residue" evidence="1">
    <location>
        <position position="1"/>
    </location>
</feature>
<accession>A0A1A8JLD2</accession>
<dbReference type="EMBL" id="HAEE01000898">
    <property type="protein sequence ID" value="SBR20914.1"/>
    <property type="molecule type" value="Transcribed_RNA"/>
</dbReference>
<feature type="non-terminal residue" evidence="1">
    <location>
        <position position="101"/>
    </location>
</feature>
<sequence length="101" mass="11053">IKVMLGESRQNQEMGSLLSPSVASLADEGKSLRPFAHAQVVSLCPSPTSTQYPPPPPPNPQVALRLVTVPHCVFVRRRRSDAGLVLETSCWCAWTGFLLRL</sequence>
<organism evidence="1">
    <name type="scientific">Nothobranchius kuhntae</name>
    <name type="common">Beira killifish</name>
    <dbReference type="NCBI Taxonomy" id="321403"/>
    <lineage>
        <taxon>Eukaryota</taxon>
        <taxon>Metazoa</taxon>
        <taxon>Chordata</taxon>
        <taxon>Craniata</taxon>
        <taxon>Vertebrata</taxon>
        <taxon>Euteleostomi</taxon>
        <taxon>Actinopterygii</taxon>
        <taxon>Neopterygii</taxon>
        <taxon>Teleostei</taxon>
        <taxon>Neoteleostei</taxon>
        <taxon>Acanthomorphata</taxon>
        <taxon>Ovalentaria</taxon>
        <taxon>Atherinomorphae</taxon>
        <taxon>Cyprinodontiformes</taxon>
        <taxon>Nothobranchiidae</taxon>
        <taxon>Nothobranchius</taxon>
    </lineage>
</organism>
<gene>
    <name evidence="1" type="primary">Nfu_g_1_019956</name>
</gene>
<proteinExistence type="predicted"/>
<name>A0A1A8JLD2_NOTKU</name>
<reference evidence="1" key="2">
    <citation type="submission" date="2016-06" db="EMBL/GenBank/DDBJ databases">
        <title>The genome of a short-lived fish provides insights into sex chromosome evolution and the genetic control of aging.</title>
        <authorList>
            <person name="Reichwald K."/>
            <person name="Felder M."/>
            <person name="Petzold A."/>
            <person name="Koch P."/>
            <person name="Groth M."/>
            <person name="Platzer M."/>
        </authorList>
    </citation>
    <scope>NUCLEOTIDE SEQUENCE</scope>
    <source>
        <tissue evidence="1">Brain</tissue>
    </source>
</reference>
<dbReference type="AlphaFoldDB" id="A0A1A8JLD2"/>
<evidence type="ECO:0000313" key="1">
    <source>
        <dbReference type="EMBL" id="SBR20914.1"/>
    </source>
</evidence>
<protein>
    <submittedName>
        <fullName evidence="1">Uncharacterized protein</fullName>
    </submittedName>
</protein>